<evidence type="ECO:0000313" key="1">
    <source>
        <dbReference type="EMBL" id="NVL11269.1"/>
    </source>
</evidence>
<comment type="caution">
    <text evidence="1">The sequence shown here is derived from an EMBL/GenBank/DDBJ whole genome shotgun (WGS) entry which is preliminary data.</text>
</comment>
<sequence>MPITPKRGSLFHAETHAIAEEARLQAENTLFLDYLGVHLEQRTPHLLFEAKAWEKPPPRAKNARDGGVPAEQLIAKSLGCIKAKRPENAPILAEWTEWLQKLVDYVQTLKKQSGALVGKVAISSGQWLVIFTDPADAFITAADVNSRNILVFEIDNYVAQSDQIYGQLSHSQLSDHIPFPLRPSQITTYAPAKTIRHMFHALLVRWESSGSPTLLDTFPRILLYPAFVIERSDAKLLVFAEGSLGHSVVPTKVGELPEHRDEVQSCSERLRDDILSCLGQQRSVSPLSAFRGFPPIVIRGSLSSLAPKDAPDRPSYVKTVDERPGEFVIVTGEHTHFILADSEFPHCPGHDWMTCHATGKQVLAPAVLNSSVDPKSYFVSGSTHHCAHIDIHDLRAEKCLIEAFETYLCCKACVFQPVCWPASGAPPLPCAPRWRRNFGPQPRLLRLADGMSTAGSRPLRPRVAKRASLVLCSF</sequence>
<dbReference type="RefSeq" id="WP_176534240.1">
    <property type="nucleotide sequence ID" value="NZ_CP088022.1"/>
</dbReference>
<gene>
    <name evidence="1" type="ORF">HU230_37580</name>
</gene>
<dbReference type="AlphaFoldDB" id="A0A973WUC2"/>
<organism evidence="1">
    <name type="scientific">Bradyrhizobium quebecense</name>
    <dbReference type="NCBI Taxonomy" id="2748629"/>
    <lineage>
        <taxon>Bacteria</taxon>
        <taxon>Pseudomonadati</taxon>
        <taxon>Pseudomonadota</taxon>
        <taxon>Alphaproteobacteria</taxon>
        <taxon>Hyphomicrobiales</taxon>
        <taxon>Nitrobacteraceae</taxon>
        <taxon>Bradyrhizobium</taxon>
    </lineage>
</organism>
<reference evidence="1" key="1">
    <citation type="submission" date="2020-06" db="EMBL/GenBank/DDBJ databases">
        <title>Whole Genome Sequence of Bradyrhizobium sp. Strain 66S1MB.</title>
        <authorList>
            <person name="Bromfield E."/>
            <person name="Cloutier S."/>
        </authorList>
    </citation>
    <scope>NUCLEOTIDE SEQUENCE</scope>
    <source>
        <strain evidence="1">66S1MB</strain>
    </source>
</reference>
<protein>
    <submittedName>
        <fullName evidence="1">Uncharacterized protein</fullName>
    </submittedName>
</protein>
<name>A0A973WUC2_9BRAD</name>
<proteinExistence type="predicted"/>
<dbReference type="EMBL" id="JABWSX010000001">
    <property type="protein sequence ID" value="NVL11269.1"/>
    <property type="molecule type" value="Genomic_DNA"/>
</dbReference>
<accession>A0A973WUC2</accession>